<sequence>MIRAIAKGDAVRTGNRKKSKEESSSMQVSLLHLKLHLTRALTLPQLRKDARARHISPPTRTEYQCLFVPNAPFDLRDARTNAGQEVGPFNLGYEKKKREGYSGRKRKLRVASAIRLKNCVKRPSTSA</sequence>
<evidence type="ECO:0000256" key="1">
    <source>
        <dbReference type="SAM" id="MobiDB-lite"/>
    </source>
</evidence>
<keyword evidence="3" id="KW-1185">Reference proteome</keyword>
<dbReference type="AlphaFoldDB" id="A0AAV2NNI6"/>
<name>A0AAV2NNI6_9HYME</name>
<evidence type="ECO:0000313" key="3">
    <source>
        <dbReference type="Proteomes" id="UP001497644"/>
    </source>
</evidence>
<dbReference type="Proteomes" id="UP001497644">
    <property type="component" value="Chromosome 3"/>
</dbReference>
<organism evidence="2 3">
    <name type="scientific">Lasius platythorax</name>
    <dbReference type="NCBI Taxonomy" id="488582"/>
    <lineage>
        <taxon>Eukaryota</taxon>
        <taxon>Metazoa</taxon>
        <taxon>Ecdysozoa</taxon>
        <taxon>Arthropoda</taxon>
        <taxon>Hexapoda</taxon>
        <taxon>Insecta</taxon>
        <taxon>Pterygota</taxon>
        <taxon>Neoptera</taxon>
        <taxon>Endopterygota</taxon>
        <taxon>Hymenoptera</taxon>
        <taxon>Apocrita</taxon>
        <taxon>Aculeata</taxon>
        <taxon>Formicoidea</taxon>
        <taxon>Formicidae</taxon>
        <taxon>Formicinae</taxon>
        <taxon>Lasius</taxon>
        <taxon>Lasius</taxon>
    </lineage>
</organism>
<evidence type="ECO:0000313" key="2">
    <source>
        <dbReference type="EMBL" id="CAL1681977.1"/>
    </source>
</evidence>
<proteinExistence type="predicted"/>
<feature type="region of interest" description="Disordered" evidence="1">
    <location>
        <begin position="1"/>
        <end position="25"/>
    </location>
</feature>
<dbReference type="EMBL" id="OZ034826">
    <property type="protein sequence ID" value="CAL1681977.1"/>
    <property type="molecule type" value="Genomic_DNA"/>
</dbReference>
<protein>
    <submittedName>
        <fullName evidence="2">Uncharacterized protein</fullName>
    </submittedName>
</protein>
<gene>
    <name evidence="2" type="ORF">LPLAT_LOCUS7880</name>
</gene>
<reference evidence="2" key="1">
    <citation type="submission" date="2024-04" db="EMBL/GenBank/DDBJ databases">
        <authorList>
            <consortium name="Molecular Ecology Group"/>
        </authorList>
    </citation>
    <scope>NUCLEOTIDE SEQUENCE</scope>
</reference>
<accession>A0AAV2NNI6</accession>